<dbReference type="EMBL" id="CAJNOW010018046">
    <property type="protein sequence ID" value="CAF1662594.1"/>
    <property type="molecule type" value="Genomic_DNA"/>
</dbReference>
<evidence type="ECO:0000256" key="1">
    <source>
        <dbReference type="ARBA" id="ARBA00022737"/>
    </source>
</evidence>
<proteinExistence type="predicted"/>
<dbReference type="OrthoDB" id="10044889at2759"/>
<reference evidence="2" key="1">
    <citation type="submission" date="2021-02" db="EMBL/GenBank/DDBJ databases">
        <authorList>
            <person name="Nowell W R."/>
        </authorList>
    </citation>
    <scope>NUCLEOTIDE SEQUENCE</scope>
</reference>
<dbReference type="Gene3D" id="2.160.20.80">
    <property type="entry name" value="E3 ubiquitin-protein ligase SopA"/>
    <property type="match status" value="1"/>
</dbReference>
<dbReference type="InterPro" id="IPR001646">
    <property type="entry name" value="5peptide_repeat"/>
</dbReference>
<dbReference type="AlphaFoldDB" id="A0A816FK44"/>
<evidence type="ECO:0008006" key="5">
    <source>
        <dbReference type="Google" id="ProtNLM"/>
    </source>
</evidence>
<evidence type="ECO:0000313" key="2">
    <source>
        <dbReference type="EMBL" id="CAF1662594.1"/>
    </source>
</evidence>
<accession>A0A816FK44</accession>
<dbReference type="PANTHER" id="PTHR47485:SF1">
    <property type="entry name" value="THYLAKOID LUMENAL 17.4 KDA PROTEIN, CHLOROPLASTIC"/>
    <property type="match status" value="1"/>
</dbReference>
<dbReference type="Proteomes" id="UP000681720">
    <property type="component" value="Unassembled WGS sequence"/>
</dbReference>
<dbReference type="Proteomes" id="UP000663834">
    <property type="component" value="Unassembled WGS sequence"/>
</dbReference>
<sequence>MLGIFTVVTTIHQQNVTKQQRDEDQRIARDQRQLNKNIADEQYQSQIFDAFIKETGELLEKNNGSLKYNSVTASVARAKTLNVLHQLGPQHNSRIIRFLYEAGQLLETPENRPLDLSAAELRDIDFRRLLLANESLDKISLAGVLLHNVTFTASVNFGNAYIFYTELMQAHCIEAHFVQAILLHSTFSHANAKSAAFYRANLTDVDFSFANLYNADFADTQITDSELWSALSIRDALLPNGTIARDPNLIKNGEADCNISLVDHW</sequence>
<dbReference type="SUPFAM" id="SSF141571">
    <property type="entry name" value="Pentapeptide repeat-like"/>
    <property type="match status" value="1"/>
</dbReference>
<feature type="non-terminal residue" evidence="2">
    <location>
        <position position="265"/>
    </location>
</feature>
<dbReference type="PANTHER" id="PTHR47485">
    <property type="entry name" value="THYLAKOID LUMENAL 17.4 KDA PROTEIN, CHLOROPLASTIC"/>
    <property type="match status" value="1"/>
</dbReference>
<dbReference type="Pfam" id="PF00805">
    <property type="entry name" value="Pentapeptide"/>
    <property type="match status" value="1"/>
</dbReference>
<gene>
    <name evidence="3" type="ORF">GIL414_LOCUS62997</name>
    <name evidence="2" type="ORF">KQP761_LOCUS32425</name>
</gene>
<keyword evidence="1" id="KW-0677">Repeat</keyword>
<dbReference type="EMBL" id="CAJOBJ010258149">
    <property type="protein sequence ID" value="CAF5106628.1"/>
    <property type="molecule type" value="Genomic_DNA"/>
</dbReference>
<organism evidence="2 4">
    <name type="scientific">Rotaria magnacalcarata</name>
    <dbReference type="NCBI Taxonomy" id="392030"/>
    <lineage>
        <taxon>Eukaryota</taxon>
        <taxon>Metazoa</taxon>
        <taxon>Spiralia</taxon>
        <taxon>Gnathifera</taxon>
        <taxon>Rotifera</taxon>
        <taxon>Eurotatoria</taxon>
        <taxon>Bdelloidea</taxon>
        <taxon>Philodinida</taxon>
        <taxon>Philodinidae</taxon>
        <taxon>Rotaria</taxon>
    </lineage>
</organism>
<evidence type="ECO:0000313" key="3">
    <source>
        <dbReference type="EMBL" id="CAF5106628.1"/>
    </source>
</evidence>
<protein>
    <recommendedName>
        <fullName evidence="5">Pentapeptide repeat-containing protein</fullName>
    </recommendedName>
</protein>
<name>A0A816FK44_9BILA</name>
<comment type="caution">
    <text evidence="2">The sequence shown here is derived from an EMBL/GenBank/DDBJ whole genome shotgun (WGS) entry which is preliminary data.</text>
</comment>
<evidence type="ECO:0000313" key="4">
    <source>
        <dbReference type="Proteomes" id="UP000663834"/>
    </source>
</evidence>